<dbReference type="AlphaFoldDB" id="A0A8H6M121"/>
<dbReference type="Proteomes" id="UP000521943">
    <property type="component" value="Unassembled WGS sequence"/>
</dbReference>
<evidence type="ECO:0000313" key="1">
    <source>
        <dbReference type="EMBL" id="KAF6751533.1"/>
    </source>
</evidence>
<reference evidence="1 2" key="1">
    <citation type="submission" date="2020-07" db="EMBL/GenBank/DDBJ databases">
        <title>Comparative genomics of pyrophilous fungi reveals a link between fire events and developmental genes.</title>
        <authorList>
            <consortium name="DOE Joint Genome Institute"/>
            <person name="Steindorff A.S."/>
            <person name="Carver A."/>
            <person name="Calhoun S."/>
            <person name="Stillman K."/>
            <person name="Liu H."/>
            <person name="Lipzen A."/>
            <person name="Pangilinan J."/>
            <person name="Labutti K."/>
            <person name="Bruns T.D."/>
            <person name="Grigoriev I.V."/>
        </authorList>
    </citation>
    <scope>NUCLEOTIDE SEQUENCE [LARGE SCALE GENOMIC DNA]</scope>
    <source>
        <strain evidence="1 2">CBS 144469</strain>
    </source>
</reference>
<organism evidence="1 2">
    <name type="scientific">Ephemerocybe angulata</name>
    <dbReference type="NCBI Taxonomy" id="980116"/>
    <lineage>
        <taxon>Eukaryota</taxon>
        <taxon>Fungi</taxon>
        <taxon>Dikarya</taxon>
        <taxon>Basidiomycota</taxon>
        <taxon>Agaricomycotina</taxon>
        <taxon>Agaricomycetes</taxon>
        <taxon>Agaricomycetidae</taxon>
        <taxon>Agaricales</taxon>
        <taxon>Agaricineae</taxon>
        <taxon>Psathyrellaceae</taxon>
        <taxon>Ephemerocybe</taxon>
    </lineage>
</organism>
<keyword evidence="2" id="KW-1185">Reference proteome</keyword>
<proteinExistence type="predicted"/>
<name>A0A8H6M121_9AGAR</name>
<feature type="non-terminal residue" evidence="1">
    <location>
        <position position="93"/>
    </location>
</feature>
<protein>
    <submittedName>
        <fullName evidence="1">Uncharacterized protein</fullName>
    </submittedName>
</protein>
<dbReference type="EMBL" id="JACGCI010000049">
    <property type="protein sequence ID" value="KAF6751533.1"/>
    <property type="molecule type" value="Genomic_DNA"/>
</dbReference>
<evidence type="ECO:0000313" key="2">
    <source>
        <dbReference type="Proteomes" id="UP000521943"/>
    </source>
</evidence>
<gene>
    <name evidence="1" type="ORF">DFP72DRAFT_1047709</name>
</gene>
<comment type="caution">
    <text evidence="1">The sequence shown here is derived from an EMBL/GenBank/DDBJ whole genome shotgun (WGS) entry which is preliminary data.</text>
</comment>
<accession>A0A8H6M121</accession>
<sequence length="93" mass="10216">MQSRALAREHASLQRSLQSSFDSSKFFLPHPVINHAGPLHGGRPSLPPQPRPFFNEVVSRIISSLIPDLAIVGRFACWKMAHSTASGRALTEV</sequence>